<dbReference type="InterPro" id="IPR002591">
    <property type="entry name" value="Phosphodiest/P_Trfase"/>
</dbReference>
<comment type="caution">
    <text evidence="1">The sequence shown here is derived from an EMBL/GenBank/DDBJ whole genome shotgun (WGS) entry which is preliminary data.</text>
</comment>
<dbReference type="EMBL" id="FNQC01000006">
    <property type="protein sequence ID" value="SDZ12969.1"/>
    <property type="molecule type" value="Genomic_DNA"/>
</dbReference>
<evidence type="ECO:0000313" key="1">
    <source>
        <dbReference type="EMBL" id="SDZ12969.1"/>
    </source>
</evidence>
<dbReference type="InterPro" id="IPR023116">
    <property type="entry name" value="Phosphonoacetate_hydro_insert"/>
</dbReference>
<organism evidence="1 2">
    <name type="scientific">Rhodonellum ikkaensis</name>
    <dbReference type="NCBI Taxonomy" id="336829"/>
    <lineage>
        <taxon>Bacteria</taxon>
        <taxon>Pseudomonadati</taxon>
        <taxon>Bacteroidota</taxon>
        <taxon>Cytophagia</taxon>
        <taxon>Cytophagales</taxon>
        <taxon>Cytophagaceae</taxon>
        <taxon>Rhodonellum</taxon>
    </lineage>
</organism>
<gene>
    <name evidence="1" type="ORF">SAMN05444412_106106</name>
</gene>
<dbReference type="RefSeq" id="WP_019597484.1">
    <property type="nucleotide sequence ID" value="NZ_FNQC01000006.1"/>
</dbReference>
<evidence type="ECO:0000313" key="2">
    <source>
        <dbReference type="Proteomes" id="UP000199663"/>
    </source>
</evidence>
<dbReference type="Pfam" id="PF01663">
    <property type="entry name" value="Phosphodiest"/>
    <property type="match status" value="1"/>
</dbReference>
<name>A0A1H3QJU6_9BACT</name>
<dbReference type="Gene3D" id="3.40.720.10">
    <property type="entry name" value="Alkaline Phosphatase, subunit A"/>
    <property type="match status" value="1"/>
</dbReference>
<dbReference type="PANTHER" id="PTHR10151">
    <property type="entry name" value="ECTONUCLEOTIDE PYROPHOSPHATASE/PHOSPHODIESTERASE"/>
    <property type="match status" value="1"/>
</dbReference>
<dbReference type="InterPro" id="IPR017850">
    <property type="entry name" value="Alkaline_phosphatase_core_sf"/>
</dbReference>
<reference evidence="1 2" key="1">
    <citation type="submission" date="2016-10" db="EMBL/GenBank/DDBJ databases">
        <authorList>
            <person name="Varghese N."/>
            <person name="Submissions S."/>
        </authorList>
    </citation>
    <scope>NUCLEOTIDE SEQUENCE [LARGE SCALE GENOMIC DNA]</scope>
    <source>
        <strain evidence="1 2">DSM 17997</strain>
    </source>
</reference>
<dbReference type="Gene3D" id="3.30.1360.110">
    <property type="entry name" value="Domain 2, Phosphonoacetate Hydrolase"/>
    <property type="match status" value="1"/>
</dbReference>
<sequence length="458" mass="52098">MKKTVVIDVVALSGRVIGEHTPFLRDWIAKGKKAVINPVLPAVTCSSQTAFLTGKWPKENGIVGNGWYFKDECEIKFWRQSNHLVQSESVWDAAKKIDPSFTCANMFWWYNMYSTADYQVTPRPLYLADGRKLPDCHSQPMELREGLQKELGQFPLFSFWGPNANISSTKWIAEASKKVDEWHNPTLTLIYLPHLDYNLQRCGIDFSKIGKDLEEVDEVCKDLITYYEKQGANVILLSEYAITSVNHPIHINRILRKEGYIVVKDEQGLETLDAGTSKVFAVADHQLAHIHVRDKNDIPKVKLLLENTPGIELVLDEEGKKAFHIDHERAGDLVVVADKDSWFTYYFWLDDAKAPDYARCVDIHKKPGYDPVEMLADPKIKFLKATVGMKILKKKLGFRYLMDIIPLDASLVKGSHGRLNEDSLDKPIFVTKNESLLNTGVLEATAIHDLILGHLFKE</sequence>
<keyword evidence="2" id="KW-1185">Reference proteome</keyword>
<proteinExistence type="predicted"/>
<protein>
    <submittedName>
        <fullName evidence="1">Predicted pyrophosphatase or phosphodiesterase, AlkP superfamily</fullName>
    </submittedName>
</protein>
<dbReference type="Proteomes" id="UP000199663">
    <property type="component" value="Unassembled WGS sequence"/>
</dbReference>
<dbReference type="SUPFAM" id="SSF53649">
    <property type="entry name" value="Alkaline phosphatase-like"/>
    <property type="match status" value="1"/>
</dbReference>
<accession>A0A1H3QJU6</accession>
<dbReference type="PANTHER" id="PTHR10151:SF120">
    <property type="entry name" value="BIS(5'-ADENOSYL)-TRIPHOSPHATASE"/>
    <property type="match status" value="1"/>
</dbReference>